<gene>
    <name evidence="4" type="ORF">PEBR_31221</name>
</gene>
<evidence type="ECO:0000256" key="2">
    <source>
        <dbReference type="ARBA" id="ARBA00022598"/>
    </source>
</evidence>
<protein>
    <recommendedName>
        <fullName evidence="3">AMP-binding enzyme C-terminal domain-containing protein</fullName>
    </recommendedName>
</protein>
<comment type="similarity">
    <text evidence="1">Belongs to the ATP-dependent AMP-binding enzyme family.</text>
</comment>
<dbReference type="GO" id="GO:0016405">
    <property type="term" value="F:CoA-ligase activity"/>
    <property type="evidence" value="ECO:0007669"/>
    <property type="project" value="TreeGrafter"/>
</dbReference>
<name>A0A1S9RHQ3_PENBI</name>
<sequence>MIKFNGSQVVPSELEALLLDHPSIQDAAVVGQQVEEPATEVPVAFFILKYQHLADQKSPEALKTPIHS</sequence>
<evidence type="ECO:0000313" key="5">
    <source>
        <dbReference type="Proteomes" id="UP000190744"/>
    </source>
</evidence>
<dbReference type="EMBL" id="LJBN01000172">
    <property type="protein sequence ID" value="OOQ85064.1"/>
    <property type="molecule type" value="Genomic_DNA"/>
</dbReference>
<dbReference type="Proteomes" id="UP000190744">
    <property type="component" value="Unassembled WGS sequence"/>
</dbReference>
<evidence type="ECO:0000313" key="4">
    <source>
        <dbReference type="EMBL" id="OOQ85064.1"/>
    </source>
</evidence>
<dbReference type="Pfam" id="PF13193">
    <property type="entry name" value="AMP-binding_C"/>
    <property type="match status" value="1"/>
</dbReference>
<keyword evidence="2" id="KW-0436">Ligase</keyword>
<organism evidence="4 5">
    <name type="scientific">Penicillium brasilianum</name>
    <dbReference type="NCBI Taxonomy" id="104259"/>
    <lineage>
        <taxon>Eukaryota</taxon>
        <taxon>Fungi</taxon>
        <taxon>Dikarya</taxon>
        <taxon>Ascomycota</taxon>
        <taxon>Pezizomycotina</taxon>
        <taxon>Eurotiomycetes</taxon>
        <taxon>Eurotiomycetidae</taxon>
        <taxon>Eurotiales</taxon>
        <taxon>Aspergillaceae</taxon>
        <taxon>Penicillium</taxon>
    </lineage>
</organism>
<feature type="domain" description="AMP-binding enzyme C-terminal" evidence="3">
    <location>
        <begin position="13"/>
        <end position="61"/>
    </location>
</feature>
<dbReference type="Gene3D" id="3.30.300.30">
    <property type="match status" value="1"/>
</dbReference>
<dbReference type="SUPFAM" id="SSF56801">
    <property type="entry name" value="Acetyl-CoA synthetase-like"/>
    <property type="match status" value="1"/>
</dbReference>
<evidence type="ECO:0000256" key="1">
    <source>
        <dbReference type="ARBA" id="ARBA00006432"/>
    </source>
</evidence>
<dbReference type="PANTHER" id="PTHR24096">
    <property type="entry name" value="LONG-CHAIN-FATTY-ACID--COA LIGASE"/>
    <property type="match status" value="1"/>
</dbReference>
<proteinExistence type="inferred from homology"/>
<comment type="caution">
    <text evidence="4">The sequence shown here is derived from an EMBL/GenBank/DDBJ whole genome shotgun (WGS) entry which is preliminary data.</text>
</comment>
<dbReference type="InterPro" id="IPR045851">
    <property type="entry name" value="AMP-bd_C_sf"/>
</dbReference>
<reference evidence="5" key="1">
    <citation type="submission" date="2015-09" db="EMBL/GenBank/DDBJ databases">
        <authorList>
            <person name="Fill T.P."/>
            <person name="Baretta J.F."/>
            <person name="de Almeida L.G."/>
            <person name="Rocha M."/>
            <person name="de Souza D.H."/>
            <person name="Malavazi I."/>
            <person name="Cerdeira L.T."/>
            <person name="Hong H."/>
            <person name="Samborskyy M."/>
            <person name="de Vasconcelos A.T."/>
            <person name="Leadlay P."/>
            <person name="Rodrigues-Filho E."/>
        </authorList>
    </citation>
    <scope>NUCLEOTIDE SEQUENCE [LARGE SCALE GENOMIC DNA]</scope>
    <source>
        <strain evidence="5">LaBioMMi 136</strain>
    </source>
</reference>
<accession>A0A1S9RHQ3</accession>
<dbReference type="InterPro" id="IPR025110">
    <property type="entry name" value="AMP-bd_C"/>
</dbReference>
<evidence type="ECO:0000259" key="3">
    <source>
        <dbReference type="Pfam" id="PF13193"/>
    </source>
</evidence>
<dbReference type="AlphaFoldDB" id="A0A1S9RHQ3"/>
<dbReference type="PANTHER" id="PTHR24096:SF149">
    <property type="entry name" value="AMP-BINDING DOMAIN-CONTAINING PROTEIN-RELATED"/>
    <property type="match status" value="1"/>
</dbReference>